<dbReference type="EMBL" id="NIQC01000040">
    <property type="protein sequence ID" value="OWZ82813.1"/>
    <property type="molecule type" value="Genomic_DNA"/>
</dbReference>
<reference evidence="2 3" key="1">
    <citation type="submission" date="2017-06" db="EMBL/GenBank/DDBJ databases">
        <title>Draft Genome Sequence of Natranaerobius trueperi halophilic, alkalithermophilic bacteria from soda lakes.</title>
        <authorList>
            <person name="Zhao B."/>
        </authorList>
    </citation>
    <scope>NUCLEOTIDE SEQUENCE [LARGE SCALE GENOMIC DNA]</scope>
    <source>
        <strain evidence="2 3">DSM 18760</strain>
    </source>
</reference>
<comment type="caution">
    <text evidence="2">The sequence shown here is derived from an EMBL/GenBank/DDBJ whole genome shotgun (WGS) entry which is preliminary data.</text>
</comment>
<dbReference type="InterPro" id="IPR045865">
    <property type="entry name" value="ACT-like_dom_sf"/>
</dbReference>
<evidence type="ECO:0000259" key="1">
    <source>
        <dbReference type="PROSITE" id="PS51671"/>
    </source>
</evidence>
<accession>A0A226BUZ8</accession>
<keyword evidence="3" id="KW-1185">Reference proteome</keyword>
<dbReference type="Gene3D" id="3.30.70.260">
    <property type="match status" value="1"/>
</dbReference>
<proteinExistence type="predicted"/>
<dbReference type="AlphaFoldDB" id="A0A226BUZ8"/>
<dbReference type="Proteomes" id="UP000214588">
    <property type="component" value="Unassembled WGS sequence"/>
</dbReference>
<feature type="domain" description="ACT" evidence="1">
    <location>
        <begin position="2"/>
        <end position="77"/>
    </location>
</feature>
<sequence>MSVVIMLNDRSGALAEVLKVLAAARANVLTINQGIPIHGVSNVSIFFDTQFLILDIQTVIQNIEQLQNVKSVEVVGQKDSN</sequence>
<gene>
    <name evidence="2" type="ORF">CDO51_12080</name>
</gene>
<dbReference type="SUPFAM" id="SSF55021">
    <property type="entry name" value="ACT-like"/>
    <property type="match status" value="1"/>
</dbReference>
<name>A0A226BUZ8_9FIRM</name>
<organism evidence="2 3">
    <name type="scientific">Natranaerobius trueperi</name>
    <dbReference type="NCBI Taxonomy" id="759412"/>
    <lineage>
        <taxon>Bacteria</taxon>
        <taxon>Bacillati</taxon>
        <taxon>Bacillota</taxon>
        <taxon>Clostridia</taxon>
        <taxon>Natranaerobiales</taxon>
        <taxon>Natranaerobiaceae</taxon>
        <taxon>Natranaerobius</taxon>
    </lineage>
</organism>
<evidence type="ECO:0000313" key="2">
    <source>
        <dbReference type="EMBL" id="OWZ82813.1"/>
    </source>
</evidence>
<dbReference type="PROSITE" id="PS51671">
    <property type="entry name" value="ACT"/>
    <property type="match status" value="1"/>
</dbReference>
<evidence type="ECO:0000313" key="3">
    <source>
        <dbReference type="Proteomes" id="UP000214588"/>
    </source>
</evidence>
<protein>
    <recommendedName>
        <fullName evidence="1">ACT domain-containing protein</fullName>
    </recommendedName>
</protein>
<dbReference type="Pfam" id="PF01842">
    <property type="entry name" value="ACT"/>
    <property type="match status" value="1"/>
</dbReference>
<dbReference type="InterPro" id="IPR002912">
    <property type="entry name" value="ACT_dom"/>
</dbReference>
<dbReference type="OrthoDB" id="9788773at2"/>